<feature type="compositionally biased region" description="Polar residues" evidence="1">
    <location>
        <begin position="66"/>
        <end position="75"/>
    </location>
</feature>
<dbReference type="GeneID" id="17322186"/>
<dbReference type="KEGG" id="ccp:CHC_T00003354001"/>
<dbReference type="EMBL" id="HG001704">
    <property type="protein sequence ID" value="CDF34650.1"/>
    <property type="molecule type" value="Genomic_DNA"/>
</dbReference>
<keyword evidence="3" id="KW-1185">Reference proteome</keyword>
<proteinExistence type="predicted"/>
<reference evidence="3" key="1">
    <citation type="journal article" date="2013" name="Proc. Natl. Acad. Sci. U.S.A.">
        <title>Genome structure and metabolic features in the red seaweed Chondrus crispus shed light on evolution of the Archaeplastida.</title>
        <authorList>
            <person name="Collen J."/>
            <person name="Porcel B."/>
            <person name="Carre W."/>
            <person name="Ball S.G."/>
            <person name="Chaparro C."/>
            <person name="Tonon T."/>
            <person name="Barbeyron T."/>
            <person name="Michel G."/>
            <person name="Noel B."/>
            <person name="Valentin K."/>
            <person name="Elias M."/>
            <person name="Artiguenave F."/>
            <person name="Arun A."/>
            <person name="Aury J.M."/>
            <person name="Barbosa-Neto J.F."/>
            <person name="Bothwell J.H."/>
            <person name="Bouget F.Y."/>
            <person name="Brillet L."/>
            <person name="Cabello-Hurtado F."/>
            <person name="Capella-Gutierrez S."/>
            <person name="Charrier B."/>
            <person name="Cladiere L."/>
            <person name="Cock J.M."/>
            <person name="Coelho S.M."/>
            <person name="Colleoni C."/>
            <person name="Czjzek M."/>
            <person name="Da Silva C."/>
            <person name="Delage L."/>
            <person name="Denoeud F."/>
            <person name="Deschamps P."/>
            <person name="Dittami S.M."/>
            <person name="Gabaldon T."/>
            <person name="Gachon C.M."/>
            <person name="Groisillier A."/>
            <person name="Herve C."/>
            <person name="Jabbari K."/>
            <person name="Katinka M."/>
            <person name="Kloareg B."/>
            <person name="Kowalczyk N."/>
            <person name="Labadie K."/>
            <person name="Leblanc C."/>
            <person name="Lopez P.J."/>
            <person name="McLachlan D.H."/>
            <person name="Meslet-Cladiere L."/>
            <person name="Moustafa A."/>
            <person name="Nehr Z."/>
            <person name="Nyvall Collen P."/>
            <person name="Panaud O."/>
            <person name="Partensky F."/>
            <person name="Poulain J."/>
            <person name="Rensing S.A."/>
            <person name="Rousvoal S."/>
            <person name="Samson G."/>
            <person name="Symeonidi A."/>
            <person name="Weissenbach J."/>
            <person name="Zambounis A."/>
            <person name="Wincker P."/>
            <person name="Boyen C."/>
        </authorList>
    </citation>
    <scope>NUCLEOTIDE SEQUENCE [LARGE SCALE GENOMIC DNA]</scope>
    <source>
        <strain evidence="3">cv. Stackhouse</strain>
    </source>
</reference>
<protein>
    <submittedName>
        <fullName evidence="2">Uncharacterized protein</fullName>
    </submittedName>
</protein>
<organism evidence="2 3">
    <name type="scientific">Chondrus crispus</name>
    <name type="common">Carrageen Irish moss</name>
    <name type="synonym">Polymorpha crispa</name>
    <dbReference type="NCBI Taxonomy" id="2769"/>
    <lineage>
        <taxon>Eukaryota</taxon>
        <taxon>Rhodophyta</taxon>
        <taxon>Florideophyceae</taxon>
        <taxon>Rhodymeniophycidae</taxon>
        <taxon>Gigartinales</taxon>
        <taxon>Gigartinaceae</taxon>
        <taxon>Chondrus</taxon>
    </lineage>
</organism>
<dbReference type="Gramene" id="CDF34650">
    <property type="protein sequence ID" value="CDF34650"/>
    <property type="gene ID" value="CHC_T00003354001"/>
</dbReference>
<accession>R7QB12</accession>
<feature type="region of interest" description="Disordered" evidence="1">
    <location>
        <begin position="1"/>
        <end position="125"/>
    </location>
</feature>
<dbReference type="Proteomes" id="UP000012073">
    <property type="component" value="Unassembled WGS sequence"/>
</dbReference>
<dbReference type="AlphaFoldDB" id="R7QB12"/>
<evidence type="ECO:0000256" key="1">
    <source>
        <dbReference type="SAM" id="MobiDB-lite"/>
    </source>
</evidence>
<name>R7QB12_CHOCR</name>
<gene>
    <name evidence="2" type="ORF">CHC_T00003354001</name>
</gene>
<dbReference type="RefSeq" id="XP_005714469.1">
    <property type="nucleotide sequence ID" value="XM_005714412.1"/>
</dbReference>
<sequence length="141" mass="14031">MHPGLMAVPGGGASPAPGAPGAGGAGAAVGADVLSQRGEADEGSADPDPYAVPLNEEESFPPQGDSGFSQPTNDDGPSGEGSEWATFEEPDHGFQEPFADDSAWSGDDEGFSSDLGGIADGDGEGGRGLIGSIMDIFFDND</sequence>
<evidence type="ECO:0000313" key="2">
    <source>
        <dbReference type="EMBL" id="CDF34650.1"/>
    </source>
</evidence>
<evidence type="ECO:0000313" key="3">
    <source>
        <dbReference type="Proteomes" id="UP000012073"/>
    </source>
</evidence>